<feature type="transmembrane region" description="Helical" evidence="2">
    <location>
        <begin position="444"/>
        <end position="467"/>
    </location>
</feature>
<organism evidence="3 4">
    <name type="scientific">Salipiger aestuarii</name>
    <dbReference type="NCBI Taxonomy" id="568098"/>
    <lineage>
        <taxon>Bacteria</taxon>
        <taxon>Pseudomonadati</taxon>
        <taxon>Pseudomonadota</taxon>
        <taxon>Alphaproteobacteria</taxon>
        <taxon>Rhodobacterales</taxon>
        <taxon>Roseobacteraceae</taxon>
        <taxon>Salipiger</taxon>
    </lineage>
</organism>
<dbReference type="EMBL" id="QLMG01000082">
    <property type="protein sequence ID" value="RAK08418.1"/>
    <property type="molecule type" value="Genomic_DNA"/>
</dbReference>
<accession>A0A327XHA1</accession>
<feature type="compositionally biased region" description="Low complexity" evidence="1">
    <location>
        <begin position="24"/>
        <end position="33"/>
    </location>
</feature>
<feature type="compositionally biased region" description="Gly residues" evidence="1">
    <location>
        <begin position="73"/>
        <end position="82"/>
    </location>
</feature>
<keyword evidence="2" id="KW-0812">Transmembrane</keyword>
<dbReference type="RefSeq" id="WP_111551374.1">
    <property type="nucleotide sequence ID" value="NZ_LIQE01000094.1"/>
</dbReference>
<dbReference type="AlphaFoldDB" id="A0A327XHA1"/>
<evidence type="ECO:0000313" key="4">
    <source>
        <dbReference type="Proteomes" id="UP000249165"/>
    </source>
</evidence>
<feature type="region of interest" description="Disordered" evidence="1">
    <location>
        <begin position="1"/>
        <end position="84"/>
    </location>
</feature>
<sequence length="471" mass="51271">MPDQEYQNDRPGGQKPAGAESDTAQPANPRNAAGGPGPKAGQGRGTGQNADQNAGQNSGQNAMPKAGPNAGRNPGGGRGGAGQAQPAVVEVAPIAAPTRMKRRHWGLLLSFLLGVMLPLAVTVFYLTEVAVDQYSSTTGFTIRKEEGGSASDLLGGLASITGSSTSSDADILYEYIQSQEIVLALDAELDLRGYYSQHWADDPAFSLWPDATIEDLLWFWPRVVRISYNQATGLIDLEVLAFDAPTAQKISQLIVRESQAMINDLNEAARADAMRYARVDLEESLARLKVAREALTQFRTRTKIVDPATDLQGRMGVLSNLQQQLAEALVQYDLVRGDARDGDPRLVQERRRIEVIRARIAEERQNFASADGSAETGGLTESYPDLIGEFESLSVDQEFAEETYRNALAALDLARANASRQSLYLAAYVRPTLAQSAEYPQRGMISLLTGLFLFLTWAAIALIYYSIRDRR</sequence>
<name>A0A327XHA1_9RHOB</name>
<dbReference type="PANTHER" id="PTHR32309">
    <property type="entry name" value="TYROSINE-PROTEIN KINASE"/>
    <property type="match status" value="1"/>
</dbReference>
<dbReference type="InterPro" id="IPR050445">
    <property type="entry name" value="Bact_polysacc_biosynth/exp"/>
</dbReference>
<evidence type="ECO:0000256" key="1">
    <source>
        <dbReference type="SAM" id="MobiDB-lite"/>
    </source>
</evidence>
<keyword evidence="2" id="KW-1133">Transmembrane helix</keyword>
<keyword evidence="4" id="KW-1185">Reference proteome</keyword>
<dbReference type="GO" id="GO:0005886">
    <property type="term" value="C:plasma membrane"/>
    <property type="evidence" value="ECO:0007669"/>
    <property type="project" value="TreeGrafter"/>
</dbReference>
<feature type="compositionally biased region" description="Gly residues" evidence="1">
    <location>
        <begin position="34"/>
        <end position="46"/>
    </location>
</feature>
<dbReference type="OrthoDB" id="7800844at2"/>
<evidence type="ECO:0000256" key="2">
    <source>
        <dbReference type="SAM" id="Phobius"/>
    </source>
</evidence>
<feature type="compositionally biased region" description="Polar residues" evidence="1">
    <location>
        <begin position="47"/>
        <end position="61"/>
    </location>
</feature>
<dbReference type="GO" id="GO:0004713">
    <property type="term" value="F:protein tyrosine kinase activity"/>
    <property type="evidence" value="ECO:0007669"/>
    <property type="project" value="TreeGrafter"/>
</dbReference>
<protein>
    <submittedName>
        <fullName evidence="3">Capsular polysaccharide transport system permease protein</fullName>
    </submittedName>
</protein>
<keyword evidence="2" id="KW-0472">Membrane</keyword>
<dbReference type="PANTHER" id="PTHR32309:SF13">
    <property type="entry name" value="FERRIC ENTEROBACTIN TRANSPORT PROTEIN FEPE"/>
    <property type="match status" value="1"/>
</dbReference>
<feature type="transmembrane region" description="Helical" evidence="2">
    <location>
        <begin position="105"/>
        <end position="126"/>
    </location>
</feature>
<proteinExistence type="predicted"/>
<reference evidence="3 4" key="1">
    <citation type="submission" date="2018-06" db="EMBL/GenBank/DDBJ databases">
        <title>Genomic Encyclopedia of Archaeal and Bacterial Type Strains, Phase II (KMG-II): from individual species to whole genera.</title>
        <authorList>
            <person name="Goeker M."/>
        </authorList>
    </citation>
    <scope>NUCLEOTIDE SEQUENCE [LARGE SCALE GENOMIC DNA]</scope>
    <source>
        <strain evidence="3 4">DSM 22011</strain>
    </source>
</reference>
<gene>
    <name evidence="3" type="ORF">ATI53_10822</name>
</gene>
<evidence type="ECO:0000313" key="3">
    <source>
        <dbReference type="EMBL" id="RAK08418.1"/>
    </source>
</evidence>
<dbReference type="Proteomes" id="UP000249165">
    <property type="component" value="Unassembled WGS sequence"/>
</dbReference>
<comment type="caution">
    <text evidence="3">The sequence shown here is derived from an EMBL/GenBank/DDBJ whole genome shotgun (WGS) entry which is preliminary data.</text>
</comment>